<evidence type="ECO:0000256" key="4">
    <source>
        <dbReference type="ARBA" id="ARBA00022692"/>
    </source>
</evidence>
<dbReference type="PANTHER" id="PTHR30561:SF1">
    <property type="entry name" value="MULTIDRUG TRANSPORTER EMRE"/>
    <property type="match status" value="1"/>
</dbReference>
<feature type="transmembrane region" description="Helical" evidence="8">
    <location>
        <begin position="95"/>
        <end position="113"/>
    </location>
</feature>
<dbReference type="PANTHER" id="PTHR30561">
    <property type="entry name" value="SMR FAMILY PROTON-DEPENDENT DRUG EFFLUX TRANSPORTER SUGE"/>
    <property type="match status" value="1"/>
</dbReference>
<keyword evidence="2" id="KW-0813">Transport</keyword>
<accession>A0ABS4T692</accession>
<evidence type="ECO:0000256" key="6">
    <source>
        <dbReference type="ARBA" id="ARBA00023136"/>
    </source>
</evidence>
<dbReference type="Pfam" id="PF00893">
    <property type="entry name" value="Multi_Drug_Res"/>
    <property type="match status" value="1"/>
</dbReference>
<feature type="transmembrane region" description="Helical" evidence="8">
    <location>
        <begin position="12"/>
        <end position="31"/>
    </location>
</feature>
<feature type="transmembrane region" description="Helical" evidence="8">
    <location>
        <begin position="68"/>
        <end position="89"/>
    </location>
</feature>
<comment type="caution">
    <text evidence="9">The sequence shown here is derived from an EMBL/GenBank/DDBJ whole genome shotgun (WGS) entry which is preliminary data.</text>
</comment>
<evidence type="ECO:0000256" key="8">
    <source>
        <dbReference type="SAM" id="Phobius"/>
    </source>
</evidence>
<gene>
    <name evidence="9" type="ORF">JOF45_002140</name>
</gene>
<organism evidence="9 10">
    <name type="scientific">Nesterenkonia lacusekhoensis</name>
    <dbReference type="NCBI Taxonomy" id="150832"/>
    <lineage>
        <taxon>Bacteria</taxon>
        <taxon>Bacillati</taxon>
        <taxon>Actinomycetota</taxon>
        <taxon>Actinomycetes</taxon>
        <taxon>Micrococcales</taxon>
        <taxon>Micrococcaceae</taxon>
        <taxon>Nesterenkonia</taxon>
    </lineage>
</organism>
<evidence type="ECO:0000256" key="1">
    <source>
        <dbReference type="ARBA" id="ARBA00004651"/>
    </source>
</evidence>
<proteinExistence type="inferred from homology"/>
<comment type="similarity">
    <text evidence="7">Belongs to the drug/metabolite transporter (DMT) superfamily. Small multidrug resistance (SMR) (TC 2.A.7.1) family.</text>
</comment>
<evidence type="ECO:0000256" key="3">
    <source>
        <dbReference type="ARBA" id="ARBA00022475"/>
    </source>
</evidence>
<evidence type="ECO:0000256" key="2">
    <source>
        <dbReference type="ARBA" id="ARBA00022448"/>
    </source>
</evidence>
<dbReference type="InterPro" id="IPR037185">
    <property type="entry name" value="EmrE-like"/>
</dbReference>
<evidence type="ECO:0000313" key="10">
    <source>
        <dbReference type="Proteomes" id="UP001519331"/>
    </source>
</evidence>
<dbReference type="SUPFAM" id="SSF103481">
    <property type="entry name" value="Multidrug resistance efflux transporter EmrE"/>
    <property type="match status" value="1"/>
</dbReference>
<comment type="subcellular location">
    <subcellularLocation>
        <location evidence="1 7">Cell membrane</location>
        <topology evidence="1 7">Multi-pass membrane protein</topology>
    </subcellularLocation>
</comment>
<dbReference type="Proteomes" id="UP001519331">
    <property type="component" value="Unassembled WGS sequence"/>
</dbReference>
<keyword evidence="4 7" id="KW-0812">Transmembrane</keyword>
<evidence type="ECO:0000313" key="9">
    <source>
        <dbReference type="EMBL" id="MBP2319121.1"/>
    </source>
</evidence>
<protein>
    <submittedName>
        <fullName evidence="9">Small multidrug resistance pump</fullName>
    </submittedName>
</protein>
<name>A0ABS4T692_9MICC</name>
<dbReference type="InterPro" id="IPR000390">
    <property type="entry name" value="Small_drug/metabolite_transptr"/>
</dbReference>
<keyword evidence="5 8" id="KW-1133">Transmembrane helix</keyword>
<dbReference type="Gene3D" id="1.10.3730.20">
    <property type="match status" value="1"/>
</dbReference>
<keyword evidence="3" id="KW-1003">Cell membrane</keyword>
<feature type="transmembrane region" description="Helical" evidence="8">
    <location>
        <begin position="37"/>
        <end position="61"/>
    </location>
</feature>
<evidence type="ECO:0000256" key="7">
    <source>
        <dbReference type="RuleBase" id="RU003942"/>
    </source>
</evidence>
<dbReference type="RefSeq" id="WP_210049737.1">
    <property type="nucleotide sequence ID" value="NZ_JAGINX010000001.1"/>
</dbReference>
<dbReference type="InterPro" id="IPR045324">
    <property type="entry name" value="Small_multidrug_res"/>
</dbReference>
<dbReference type="EMBL" id="JAGINX010000001">
    <property type="protein sequence ID" value="MBP2319121.1"/>
    <property type="molecule type" value="Genomic_DNA"/>
</dbReference>
<keyword evidence="10" id="KW-1185">Reference proteome</keyword>
<keyword evidence="6 8" id="KW-0472">Membrane</keyword>
<sequence length="127" mass="14021">MTRQLSIRDLWRGWAYVWATVALEVVGTLALRASEGFTLPVPAVIAVACYVLTILVLSLALKVLPMSLVYIIWTGAGTTGVVLFSVWIFDETMTLWSWLGVLLVICGVTMINTRRQTPQKDTEHGPA</sequence>
<evidence type="ECO:0000256" key="5">
    <source>
        <dbReference type="ARBA" id="ARBA00022989"/>
    </source>
</evidence>
<reference evidence="9 10" key="1">
    <citation type="submission" date="2021-03" db="EMBL/GenBank/DDBJ databases">
        <title>Sequencing the genomes of 1000 actinobacteria strains.</title>
        <authorList>
            <person name="Klenk H.-P."/>
        </authorList>
    </citation>
    <scope>NUCLEOTIDE SEQUENCE [LARGE SCALE GENOMIC DNA]</scope>
    <source>
        <strain evidence="9 10">DSM 12544</strain>
    </source>
</reference>